<evidence type="ECO:0000256" key="1">
    <source>
        <dbReference type="SAM" id="MobiDB-lite"/>
    </source>
</evidence>
<organism evidence="2 3">
    <name type="scientific">Cardiocondyla obscurior</name>
    <dbReference type="NCBI Taxonomy" id="286306"/>
    <lineage>
        <taxon>Eukaryota</taxon>
        <taxon>Metazoa</taxon>
        <taxon>Ecdysozoa</taxon>
        <taxon>Arthropoda</taxon>
        <taxon>Hexapoda</taxon>
        <taxon>Insecta</taxon>
        <taxon>Pterygota</taxon>
        <taxon>Neoptera</taxon>
        <taxon>Endopterygota</taxon>
        <taxon>Hymenoptera</taxon>
        <taxon>Apocrita</taxon>
        <taxon>Aculeata</taxon>
        <taxon>Formicoidea</taxon>
        <taxon>Formicidae</taxon>
        <taxon>Myrmicinae</taxon>
        <taxon>Cardiocondyla</taxon>
    </lineage>
</organism>
<reference evidence="2 3" key="1">
    <citation type="submission" date="2023-03" db="EMBL/GenBank/DDBJ databases">
        <title>High recombination rates correlate with genetic variation in Cardiocondyla obscurior ants.</title>
        <authorList>
            <person name="Errbii M."/>
        </authorList>
    </citation>
    <scope>NUCLEOTIDE SEQUENCE [LARGE SCALE GENOMIC DNA]</scope>
    <source>
        <strain evidence="2">Alpha-2009</strain>
        <tissue evidence="2">Whole body</tissue>
    </source>
</reference>
<accession>A0AAW2GNK7</accession>
<sequence>MHGAAPEHVSAIRERLHFPGGTEGGLRGRGRRMRRRRRRGGEGRGRVEVGHTRNRIIDSSPTRCASLLPSFPRRCRWRAEDEANQGIMEELHTCSASCIPRSRESD</sequence>
<feature type="compositionally biased region" description="Basic and acidic residues" evidence="1">
    <location>
        <begin position="40"/>
        <end position="51"/>
    </location>
</feature>
<feature type="compositionally biased region" description="Basic residues" evidence="1">
    <location>
        <begin position="28"/>
        <end position="39"/>
    </location>
</feature>
<dbReference type="AlphaFoldDB" id="A0AAW2GNK7"/>
<dbReference type="Proteomes" id="UP001430953">
    <property type="component" value="Unassembled WGS sequence"/>
</dbReference>
<feature type="region of interest" description="Disordered" evidence="1">
    <location>
        <begin position="1"/>
        <end position="51"/>
    </location>
</feature>
<dbReference type="EMBL" id="JADYXP020000003">
    <property type="protein sequence ID" value="KAL0128152.1"/>
    <property type="molecule type" value="Genomic_DNA"/>
</dbReference>
<proteinExistence type="predicted"/>
<keyword evidence="3" id="KW-1185">Reference proteome</keyword>
<protein>
    <submittedName>
        <fullName evidence="2">Uncharacterized protein</fullName>
    </submittedName>
</protein>
<gene>
    <name evidence="2" type="ORF">PUN28_003418</name>
</gene>
<evidence type="ECO:0000313" key="2">
    <source>
        <dbReference type="EMBL" id="KAL0128152.1"/>
    </source>
</evidence>
<comment type="caution">
    <text evidence="2">The sequence shown here is derived from an EMBL/GenBank/DDBJ whole genome shotgun (WGS) entry which is preliminary data.</text>
</comment>
<name>A0AAW2GNK7_9HYME</name>
<evidence type="ECO:0000313" key="3">
    <source>
        <dbReference type="Proteomes" id="UP001430953"/>
    </source>
</evidence>